<evidence type="ECO:0000256" key="10">
    <source>
        <dbReference type="ARBA" id="ARBA00040002"/>
    </source>
</evidence>
<evidence type="ECO:0000256" key="3">
    <source>
        <dbReference type="ARBA" id="ARBA00022574"/>
    </source>
</evidence>
<evidence type="ECO:0000256" key="1">
    <source>
        <dbReference type="ARBA" id="ARBA00004611"/>
    </source>
</evidence>
<accession>A0AAW2HDW7</accession>
<keyword evidence="3 12" id="KW-0853">WD repeat</keyword>
<dbReference type="InterPro" id="IPR015943">
    <property type="entry name" value="WD40/YVTN_repeat-like_dom_sf"/>
</dbReference>
<dbReference type="InterPro" id="IPR036322">
    <property type="entry name" value="WD40_repeat_dom_sf"/>
</dbReference>
<comment type="subcellular location">
    <subcellularLocation>
        <location evidence="1">Cytoplasm</location>
        <location evidence="1">Cytoskeleton</location>
        <location evidence="1">Flagellum axoneme</location>
    </subcellularLocation>
    <subcellularLocation>
        <location evidence="9">Dynein axonemal particle</location>
    </subcellularLocation>
</comment>
<dbReference type="GO" id="GO:0120293">
    <property type="term" value="C:dynein axonemal particle"/>
    <property type="evidence" value="ECO:0007669"/>
    <property type="project" value="UniProtKB-SubCell"/>
</dbReference>
<keyword evidence="6" id="KW-0969">Cilium</keyword>
<evidence type="ECO:0000256" key="9">
    <source>
        <dbReference type="ARBA" id="ARBA00024190"/>
    </source>
</evidence>
<evidence type="ECO:0000256" key="4">
    <source>
        <dbReference type="ARBA" id="ARBA00022737"/>
    </source>
</evidence>
<dbReference type="InterPro" id="IPR001680">
    <property type="entry name" value="WD40_rpt"/>
</dbReference>
<evidence type="ECO:0000256" key="7">
    <source>
        <dbReference type="ARBA" id="ARBA00023212"/>
    </source>
</evidence>
<name>A0AAW2HDW7_9NEOP</name>
<keyword evidence="5" id="KW-0282">Flagellum</keyword>
<keyword evidence="4" id="KW-0677">Repeat</keyword>
<dbReference type="GO" id="GO:0045503">
    <property type="term" value="F:dynein light chain binding"/>
    <property type="evidence" value="ECO:0007669"/>
    <property type="project" value="TreeGrafter"/>
</dbReference>
<sequence length="530" mass="60112">MEKCKATLTNEIIKVDSFVNASAWDLYDTYAELVGDASEAEKDFQKLIDTVLQAKGAPLPPVKFQSKMSHESQIKQLFKQEDFKYALLVAERLLASNCYQPRQSTFMKRLKSKYDNTEPTTYKYEAHQLWTYGTDLEDPDPLSVTAIDWNPFNMDLLAIGYGNLKKKYVCCGKIRIWSPKNPVHPEREYTLDQCVTAISFSNTRPNIVAVGCINGDVFVGDISKECGNLRILGRDKIRSRHGPIWKIQWFINNNLLQLKEELMAIGEGGVLIRFPFPDEDEAEGIQELNYLSAIKTSYTRKNKALSSDIREIRRETKAFVKHNFSGLWFSTSSDGDSCYISTKEGVVIKVILINNYRVENTFSAHMGPVYQVEYSPFTDLIFLTCGADWCIRIWMDGLPVPLFVLKMENPVMSAKWYPNISTIIGAVSGSDFAIWDITKSVYLPANLIHFDGAAFSRLLFSRKGSNVVLGDDGGVLRVLHLSQLPRQPFLQREALVSAIEKGLTNNAELLKTFRKHVTLNREALKTEIAF</sequence>
<dbReference type="PANTHER" id="PTHR12442">
    <property type="entry name" value="DYNEIN INTERMEDIATE CHAIN"/>
    <property type="match status" value="1"/>
</dbReference>
<dbReference type="GO" id="GO:0003341">
    <property type="term" value="P:cilium movement"/>
    <property type="evidence" value="ECO:0007669"/>
    <property type="project" value="TreeGrafter"/>
</dbReference>
<proteinExistence type="predicted"/>
<evidence type="ECO:0000256" key="11">
    <source>
        <dbReference type="ARBA" id="ARBA00041557"/>
    </source>
</evidence>
<keyword evidence="7" id="KW-0206">Cytoskeleton</keyword>
<comment type="caution">
    <text evidence="13">The sequence shown here is derived from an EMBL/GenBank/DDBJ whole genome shotgun (WGS) entry which is preliminary data.</text>
</comment>
<dbReference type="GO" id="GO:0045504">
    <property type="term" value="F:dynein heavy chain binding"/>
    <property type="evidence" value="ECO:0007669"/>
    <property type="project" value="TreeGrafter"/>
</dbReference>
<evidence type="ECO:0000256" key="12">
    <source>
        <dbReference type="PROSITE-ProRule" id="PRU00221"/>
    </source>
</evidence>
<reference evidence="13" key="1">
    <citation type="journal article" date="2024" name="Gigascience">
        <title>Chromosome-level genome of the poultry shaft louse Menopon gallinae provides insight into the host-switching and adaptive evolution of parasitic lice.</title>
        <authorList>
            <person name="Xu Y."/>
            <person name="Ma L."/>
            <person name="Liu S."/>
            <person name="Liang Y."/>
            <person name="Liu Q."/>
            <person name="He Z."/>
            <person name="Tian L."/>
            <person name="Duan Y."/>
            <person name="Cai W."/>
            <person name="Li H."/>
            <person name="Song F."/>
        </authorList>
    </citation>
    <scope>NUCLEOTIDE SEQUENCE</scope>
    <source>
        <strain evidence="13">Cailab_2023a</strain>
    </source>
</reference>
<dbReference type="PANTHER" id="PTHR12442:SF12">
    <property type="entry name" value="DYNEIN AXONEMAL INTERMEDIATE CHAIN 4"/>
    <property type="match status" value="1"/>
</dbReference>
<dbReference type="GO" id="GO:0005858">
    <property type="term" value="C:axonemal dynein complex"/>
    <property type="evidence" value="ECO:0007669"/>
    <property type="project" value="TreeGrafter"/>
</dbReference>
<keyword evidence="8" id="KW-0966">Cell projection</keyword>
<evidence type="ECO:0000313" key="13">
    <source>
        <dbReference type="EMBL" id="KAL0267894.1"/>
    </source>
</evidence>
<dbReference type="EMBL" id="JARGDH010000005">
    <property type="protein sequence ID" value="KAL0267894.1"/>
    <property type="molecule type" value="Genomic_DNA"/>
</dbReference>
<feature type="repeat" description="WD" evidence="12">
    <location>
        <begin position="362"/>
        <end position="394"/>
    </location>
</feature>
<dbReference type="AlphaFoldDB" id="A0AAW2HDW7"/>
<dbReference type="InterPro" id="IPR050687">
    <property type="entry name" value="Dynein_IC"/>
</dbReference>
<dbReference type="PROSITE" id="PS50082">
    <property type="entry name" value="WD_REPEATS_2"/>
    <property type="match status" value="1"/>
</dbReference>
<organism evidence="13">
    <name type="scientific">Menopon gallinae</name>
    <name type="common">poultry shaft louse</name>
    <dbReference type="NCBI Taxonomy" id="328185"/>
    <lineage>
        <taxon>Eukaryota</taxon>
        <taxon>Metazoa</taxon>
        <taxon>Ecdysozoa</taxon>
        <taxon>Arthropoda</taxon>
        <taxon>Hexapoda</taxon>
        <taxon>Insecta</taxon>
        <taxon>Pterygota</taxon>
        <taxon>Neoptera</taxon>
        <taxon>Paraneoptera</taxon>
        <taxon>Psocodea</taxon>
        <taxon>Troctomorpha</taxon>
        <taxon>Phthiraptera</taxon>
        <taxon>Amblycera</taxon>
        <taxon>Menoponidae</taxon>
        <taxon>Menopon</taxon>
    </lineage>
</organism>
<dbReference type="SMART" id="SM00320">
    <property type="entry name" value="WD40"/>
    <property type="match status" value="4"/>
</dbReference>
<evidence type="ECO:0000256" key="8">
    <source>
        <dbReference type="ARBA" id="ARBA00023273"/>
    </source>
</evidence>
<gene>
    <name evidence="13" type="ORF">PYX00_010037</name>
</gene>
<evidence type="ECO:0000256" key="5">
    <source>
        <dbReference type="ARBA" id="ARBA00022846"/>
    </source>
</evidence>
<keyword evidence="2" id="KW-0963">Cytoplasm</keyword>
<evidence type="ECO:0000256" key="2">
    <source>
        <dbReference type="ARBA" id="ARBA00022490"/>
    </source>
</evidence>
<dbReference type="SUPFAM" id="SSF50978">
    <property type="entry name" value="WD40 repeat-like"/>
    <property type="match status" value="1"/>
</dbReference>
<protein>
    <recommendedName>
        <fullName evidence="10">Dynein axonemal intermediate chain 4</fullName>
    </recommendedName>
    <alternativeName>
        <fullName evidence="11">WD repeat-containing protein 78</fullName>
    </alternativeName>
</protein>
<evidence type="ECO:0000256" key="6">
    <source>
        <dbReference type="ARBA" id="ARBA00023069"/>
    </source>
</evidence>
<dbReference type="Gene3D" id="2.130.10.10">
    <property type="entry name" value="YVTN repeat-like/Quinoprotein amine dehydrogenase"/>
    <property type="match status" value="2"/>
</dbReference>